<name>A0A2A9ERU2_9MICO</name>
<dbReference type="EMBL" id="PDJI01000004">
    <property type="protein sequence ID" value="PFG40919.1"/>
    <property type="molecule type" value="Genomic_DNA"/>
</dbReference>
<dbReference type="Proteomes" id="UP000222106">
    <property type="component" value="Unassembled WGS sequence"/>
</dbReference>
<feature type="region of interest" description="Disordered" evidence="1">
    <location>
        <begin position="25"/>
        <end position="52"/>
    </location>
</feature>
<protein>
    <submittedName>
        <fullName evidence="2">Uncharacterized protein</fullName>
    </submittedName>
</protein>
<evidence type="ECO:0000313" key="3">
    <source>
        <dbReference type="Proteomes" id="UP000222106"/>
    </source>
</evidence>
<gene>
    <name evidence="2" type="ORF">ATJ97_3461</name>
</gene>
<accession>A0A2A9ERU2</accession>
<comment type="caution">
    <text evidence="2">The sequence shown here is derived from an EMBL/GenBank/DDBJ whole genome shotgun (WGS) entry which is preliminary data.</text>
</comment>
<feature type="compositionally biased region" description="Basic and acidic residues" evidence="1">
    <location>
        <begin position="25"/>
        <end position="35"/>
    </location>
</feature>
<keyword evidence="3" id="KW-1185">Reference proteome</keyword>
<evidence type="ECO:0000313" key="2">
    <source>
        <dbReference type="EMBL" id="PFG40919.1"/>
    </source>
</evidence>
<dbReference type="RefSeq" id="WP_170037526.1">
    <property type="nucleotide sequence ID" value="NZ_PDJI01000004.1"/>
</dbReference>
<organism evidence="2 3">
    <name type="scientific">Georgenia soli</name>
    <dbReference type="NCBI Taxonomy" id="638953"/>
    <lineage>
        <taxon>Bacteria</taxon>
        <taxon>Bacillati</taxon>
        <taxon>Actinomycetota</taxon>
        <taxon>Actinomycetes</taxon>
        <taxon>Micrococcales</taxon>
        <taxon>Bogoriellaceae</taxon>
        <taxon>Georgenia</taxon>
    </lineage>
</organism>
<dbReference type="AlphaFoldDB" id="A0A2A9ERU2"/>
<evidence type="ECO:0000256" key="1">
    <source>
        <dbReference type="SAM" id="MobiDB-lite"/>
    </source>
</evidence>
<proteinExistence type="predicted"/>
<reference evidence="2 3" key="1">
    <citation type="submission" date="2017-10" db="EMBL/GenBank/DDBJ databases">
        <title>Sequencing the genomes of 1000 actinobacteria strains.</title>
        <authorList>
            <person name="Klenk H.-P."/>
        </authorList>
    </citation>
    <scope>NUCLEOTIDE SEQUENCE [LARGE SCALE GENOMIC DNA]</scope>
    <source>
        <strain evidence="2 3">DSM 21838</strain>
    </source>
</reference>
<sequence>MRLIRGALKGAVAAKAIQIVRREAAKPENQRRAKELLASLRNRSGPAGRSAS</sequence>